<dbReference type="Proteomes" id="UP000603453">
    <property type="component" value="Unassembled WGS sequence"/>
</dbReference>
<gene>
    <name evidence="4" type="ORF">INT47_002285</name>
</gene>
<dbReference type="OrthoDB" id="424012at2759"/>
<evidence type="ECO:0000313" key="4">
    <source>
        <dbReference type="EMBL" id="KAG2200371.1"/>
    </source>
</evidence>
<dbReference type="PROSITE" id="PS50271">
    <property type="entry name" value="ZF_UBP"/>
    <property type="match status" value="1"/>
</dbReference>
<keyword evidence="1" id="KW-0863">Zinc-finger</keyword>
<protein>
    <recommendedName>
        <fullName evidence="3">UBP-type domain-containing protein</fullName>
    </recommendedName>
</protein>
<reference evidence="4" key="1">
    <citation type="submission" date="2020-12" db="EMBL/GenBank/DDBJ databases">
        <title>Metabolic potential, ecology and presence of endohyphal bacteria is reflected in genomic diversity of Mucoromycotina.</title>
        <authorList>
            <person name="Muszewska A."/>
            <person name="Okrasinska A."/>
            <person name="Steczkiewicz K."/>
            <person name="Drgas O."/>
            <person name="Orlowska M."/>
            <person name="Perlinska-Lenart U."/>
            <person name="Aleksandrzak-Piekarczyk T."/>
            <person name="Szatraj K."/>
            <person name="Zielenkiewicz U."/>
            <person name="Pilsyk S."/>
            <person name="Malc E."/>
            <person name="Mieczkowski P."/>
            <person name="Kruszewska J.S."/>
            <person name="Biernat P."/>
            <person name="Pawlowska J."/>
        </authorList>
    </citation>
    <scope>NUCLEOTIDE SEQUENCE</scope>
    <source>
        <strain evidence="4">WA0000017839</strain>
    </source>
</reference>
<dbReference type="PANTHER" id="PTHR47665">
    <property type="entry name" value="HISTONE DEACETYLASE-LIKE PROTEIN"/>
    <property type="match status" value="1"/>
</dbReference>
<dbReference type="AlphaFoldDB" id="A0A8H7QZF5"/>
<evidence type="ECO:0000259" key="3">
    <source>
        <dbReference type="PROSITE" id="PS50271"/>
    </source>
</evidence>
<feature type="region of interest" description="Disordered" evidence="2">
    <location>
        <begin position="106"/>
        <end position="126"/>
    </location>
</feature>
<evidence type="ECO:0000256" key="2">
    <source>
        <dbReference type="SAM" id="MobiDB-lite"/>
    </source>
</evidence>
<keyword evidence="1" id="KW-0479">Metal-binding</keyword>
<evidence type="ECO:0000256" key="1">
    <source>
        <dbReference type="PROSITE-ProRule" id="PRU00502"/>
    </source>
</evidence>
<dbReference type="PANTHER" id="PTHR47665:SF1">
    <property type="entry name" value="HISTONE DEACETYLASE-LIKE PROTEIN"/>
    <property type="match status" value="1"/>
</dbReference>
<dbReference type="EMBL" id="JAEPRD010000084">
    <property type="protein sequence ID" value="KAG2200371.1"/>
    <property type="molecule type" value="Genomic_DNA"/>
</dbReference>
<keyword evidence="5" id="KW-1185">Reference proteome</keyword>
<dbReference type="Pfam" id="PF02148">
    <property type="entry name" value="zf-UBP"/>
    <property type="match status" value="1"/>
</dbReference>
<evidence type="ECO:0000313" key="5">
    <source>
        <dbReference type="Proteomes" id="UP000603453"/>
    </source>
</evidence>
<feature type="compositionally biased region" description="Low complexity" evidence="2">
    <location>
        <begin position="109"/>
        <end position="126"/>
    </location>
</feature>
<name>A0A8H7QZF5_9FUNG</name>
<dbReference type="SMART" id="SM00290">
    <property type="entry name" value="ZnF_UBP"/>
    <property type="match status" value="1"/>
</dbReference>
<dbReference type="InterPro" id="IPR001607">
    <property type="entry name" value="Znf_UBP"/>
</dbReference>
<sequence>MGFAVTPITDCPHVPAYVVDEVDYLHKPCQSCDDTTENWHCLHCKAVYCSRYCKGHMKKHVDETDHCICISFSDLSVWCYQCDNYILDESLHAIKHKLYVLKFGQEPPSGSASGNDGSSSSSSSSK</sequence>
<comment type="caution">
    <text evidence="4">The sequence shown here is derived from an EMBL/GenBank/DDBJ whole genome shotgun (WGS) entry which is preliminary data.</text>
</comment>
<feature type="domain" description="UBP-type" evidence="3">
    <location>
        <begin position="9"/>
        <end position="105"/>
    </location>
</feature>
<accession>A0A8H7QZF5</accession>
<dbReference type="SUPFAM" id="SSF57850">
    <property type="entry name" value="RING/U-box"/>
    <property type="match status" value="1"/>
</dbReference>
<dbReference type="GO" id="GO:0008270">
    <property type="term" value="F:zinc ion binding"/>
    <property type="evidence" value="ECO:0007669"/>
    <property type="project" value="UniProtKB-KW"/>
</dbReference>
<dbReference type="Gene3D" id="3.30.40.10">
    <property type="entry name" value="Zinc/RING finger domain, C3HC4 (zinc finger)"/>
    <property type="match status" value="1"/>
</dbReference>
<dbReference type="InterPro" id="IPR013083">
    <property type="entry name" value="Znf_RING/FYVE/PHD"/>
</dbReference>
<organism evidence="4 5">
    <name type="scientific">Mucor saturninus</name>
    <dbReference type="NCBI Taxonomy" id="64648"/>
    <lineage>
        <taxon>Eukaryota</taxon>
        <taxon>Fungi</taxon>
        <taxon>Fungi incertae sedis</taxon>
        <taxon>Mucoromycota</taxon>
        <taxon>Mucoromycotina</taxon>
        <taxon>Mucoromycetes</taxon>
        <taxon>Mucorales</taxon>
        <taxon>Mucorineae</taxon>
        <taxon>Mucoraceae</taxon>
        <taxon>Mucor</taxon>
    </lineage>
</organism>
<proteinExistence type="predicted"/>
<keyword evidence="1" id="KW-0862">Zinc</keyword>